<dbReference type="AlphaFoldDB" id="A0A453K7J3"/>
<keyword evidence="3" id="KW-1185">Reference proteome</keyword>
<name>A0A453K7J3_AEGTS</name>
<proteinExistence type="predicted"/>
<evidence type="ECO:0000313" key="3">
    <source>
        <dbReference type="Proteomes" id="UP000015105"/>
    </source>
</evidence>
<reference evidence="2" key="3">
    <citation type="journal article" date="2017" name="Nature">
        <title>Genome sequence of the progenitor of the wheat D genome Aegilops tauschii.</title>
        <authorList>
            <person name="Luo M.C."/>
            <person name="Gu Y.Q."/>
            <person name="Puiu D."/>
            <person name="Wang H."/>
            <person name="Twardziok S.O."/>
            <person name="Deal K.R."/>
            <person name="Huo N."/>
            <person name="Zhu T."/>
            <person name="Wang L."/>
            <person name="Wang Y."/>
            <person name="McGuire P.E."/>
            <person name="Liu S."/>
            <person name="Long H."/>
            <person name="Ramasamy R.K."/>
            <person name="Rodriguez J.C."/>
            <person name="Van S.L."/>
            <person name="Yuan L."/>
            <person name="Wang Z."/>
            <person name="Xia Z."/>
            <person name="Xiao L."/>
            <person name="Anderson O.D."/>
            <person name="Ouyang S."/>
            <person name="Liang Y."/>
            <person name="Zimin A.V."/>
            <person name="Pertea G."/>
            <person name="Qi P."/>
            <person name="Bennetzen J.L."/>
            <person name="Dai X."/>
            <person name="Dawson M.W."/>
            <person name="Muller H.G."/>
            <person name="Kugler K."/>
            <person name="Rivarola-Duarte L."/>
            <person name="Spannagl M."/>
            <person name="Mayer K.F.X."/>
            <person name="Lu F.H."/>
            <person name="Bevan M.W."/>
            <person name="Leroy P."/>
            <person name="Li P."/>
            <person name="You F.M."/>
            <person name="Sun Q."/>
            <person name="Liu Z."/>
            <person name="Lyons E."/>
            <person name="Wicker T."/>
            <person name="Salzberg S.L."/>
            <person name="Devos K.M."/>
            <person name="Dvorak J."/>
        </authorList>
    </citation>
    <scope>NUCLEOTIDE SEQUENCE [LARGE SCALE GENOMIC DNA]</scope>
    <source>
        <strain evidence="2">cv. AL8/78</strain>
    </source>
</reference>
<organism evidence="2 3">
    <name type="scientific">Aegilops tauschii subsp. strangulata</name>
    <name type="common">Goatgrass</name>
    <dbReference type="NCBI Taxonomy" id="200361"/>
    <lineage>
        <taxon>Eukaryota</taxon>
        <taxon>Viridiplantae</taxon>
        <taxon>Streptophyta</taxon>
        <taxon>Embryophyta</taxon>
        <taxon>Tracheophyta</taxon>
        <taxon>Spermatophyta</taxon>
        <taxon>Magnoliopsida</taxon>
        <taxon>Liliopsida</taxon>
        <taxon>Poales</taxon>
        <taxon>Poaceae</taxon>
        <taxon>BOP clade</taxon>
        <taxon>Pooideae</taxon>
        <taxon>Triticodae</taxon>
        <taxon>Triticeae</taxon>
        <taxon>Triticinae</taxon>
        <taxon>Aegilops</taxon>
    </lineage>
</organism>
<dbReference type="Gramene" id="AET5Gv20330100.3">
    <property type="protein sequence ID" value="AET5Gv20330100.3"/>
    <property type="gene ID" value="AET5Gv20330100"/>
</dbReference>
<reference evidence="2" key="4">
    <citation type="submission" date="2019-03" db="UniProtKB">
        <authorList>
            <consortium name="EnsemblPlants"/>
        </authorList>
    </citation>
    <scope>IDENTIFICATION</scope>
</reference>
<evidence type="ECO:0000313" key="2">
    <source>
        <dbReference type="EnsemblPlants" id="AET5Gv20330100.3"/>
    </source>
</evidence>
<reference evidence="3" key="2">
    <citation type="journal article" date="2017" name="Nat. Plants">
        <title>The Aegilops tauschii genome reveals multiple impacts of transposons.</title>
        <authorList>
            <person name="Zhao G."/>
            <person name="Zou C."/>
            <person name="Li K."/>
            <person name="Wang K."/>
            <person name="Li T."/>
            <person name="Gao L."/>
            <person name="Zhang X."/>
            <person name="Wang H."/>
            <person name="Yang Z."/>
            <person name="Liu X."/>
            <person name="Jiang W."/>
            <person name="Mao L."/>
            <person name="Kong X."/>
            <person name="Jiao Y."/>
            <person name="Jia J."/>
        </authorList>
    </citation>
    <scope>NUCLEOTIDE SEQUENCE [LARGE SCALE GENOMIC DNA]</scope>
    <source>
        <strain evidence="3">cv. AL8/78</strain>
    </source>
</reference>
<protein>
    <submittedName>
        <fullName evidence="2">Uncharacterized protein</fullName>
    </submittedName>
</protein>
<feature type="compositionally biased region" description="Low complexity" evidence="1">
    <location>
        <begin position="18"/>
        <end position="30"/>
    </location>
</feature>
<evidence type="ECO:0000256" key="1">
    <source>
        <dbReference type="SAM" id="MobiDB-lite"/>
    </source>
</evidence>
<dbReference type="EnsemblPlants" id="AET5Gv20330100.3">
    <property type="protein sequence ID" value="AET5Gv20330100.3"/>
    <property type="gene ID" value="AET5Gv20330100"/>
</dbReference>
<accession>A0A453K7J3</accession>
<sequence>PTHLLPRPARRRPPPARPRAASPRAVGRLLPPIPPPPHPRISSLFTAPLHQLVVTSREAEDGVRRWRPAPELERADLRRGRGWDGVLRSRRGGSSKGIGGWRRRARGRGWRGRVPARLRPGMERAGVGELEVEDGKRRRCRRPRVEEGTQLLSPCVDTEGLVLLLDVGPSMHWELQEVENVCTTLVRKKASNTRSGDGRCLSLVFFLLRIPEPGGDYRENQDNGSRVASLVSVKRV</sequence>
<reference evidence="2" key="5">
    <citation type="journal article" date="2021" name="G3 (Bethesda)">
        <title>Aegilops tauschii genome assembly Aet v5.0 features greater sequence contiguity and improved annotation.</title>
        <authorList>
            <person name="Wang L."/>
            <person name="Zhu T."/>
            <person name="Rodriguez J.C."/>
            <person name="Deal K.R."/>
            <person name="Dubcovsky J."/>
            <person name="McGuire P.E."/>
            <person name="Lux T."/>
            <person name="Spannagl M."/>
            <person name="Mayer K.F.X."/>
            <person name="Baldrich P."/>
            <person name="Meyers B.C."/>
            <person name="Huo N."/>
            <person name="Gu Y.Q."/>
            <person name="Zhou H."/>
            <person name="Devos K.M."/>
            <person name="Bennetzen J.L."/>
            <person name="Unver T."/>
            <person name="Budak H."/>
            <person name="Gulick P.J."/>
            <person name="Galiba G."/>
            <person name="Kalapos B."/>
            <person name="Nelson D.R."/>
            <person name="Li P."/>
            <person name="You F.M."/>
            <person name="Luo M.C."/>
            <person name="Dvorak J."/>
        </authorList>
    </citation>
    <scope>NUCLEOTIDE SEQUENCE [LARGE SCALE GENOMIC DNA]</scope>
    <source>
        <strain evidence="2">cv. AL8/78</strain>
    </source>
</reference>
<reference evidence="3" key="1">
    <citation type="journal article" date="2014" name="Science">
        <title>Ancient hybridizations among the ancestral genomes of bread wheat.</title>
        <authorList>
            <consortium name="International Wheat Genome Sequencing Consortium,"/>
            <person name="Marcussen T."/>
            <person name="Sandve S.R."/>
            <person name="Heier L."/>
            <person name="Spannagl M."/>
            <person name="Pfeifer M."/>
            <person name="Jakobsen K.S."/>
            <person name="Wulff B.B."/>
            <person name="Steuernagel B."/>
            <person name="Mayer K.F."/>
            <person name="Olsen O.A."/>
        </authorList>
    </citation>
    <scope>NUCLEOTIDE SEQUENCE [LARGE SCALE GENOMIC DNA]</scope>
    <source>
        <strain evidence="3">cv. AL8/78</strain>
    </source>
</reference>
<dbReference type="Proteomes" id="UP000015105">
    <property type="component" value="Chromosome 5D"/>
</dbReference>
<dbReference type="STRING" id="200361.A0A453K7J3"/>
<feature type="region of interest" description="Disordered" evidence="1">
    <location>
        <begin position="1"/>
        <end position="37"/>
    </location>
</feature>